<dbReference type="InterPro" id="IPR023827">
    <property type="entry name" value="Peptidase_S8_Asp-AS"/>
</dbReference>
<dbReference type="AlphaFoldDB" id="A0A177LS86"/>
<dbReference type="InterPro" id="IPR022398">
    <property type="entry name" value="Peptidase_S8_His-AS"/>
</dbReference>
<evidence type="ECO:0000256" key="7">
    <source>
        <dbReference type="RuleBase" id="RU003355"/>
    </source>
</evidence>
<evidence type="ECO:0000256" key="6">
    <source>
        <dbReference type="PROSITE-ProRule" id="PRU01240"/>
    </source>
</evidence>
<dbReference type="OrthoDB" id="3976083at2"/>
<keyword evidence="3 6" id="KW-0378">Hydrolase</keyword>
<evidence type="ECO:0000256" key="3">
    <source>
        <dbReference type="ARBA" id="ARBA00022801"/>
    </source>
</evidence>
<dbReference type="RefSeq" id="WP_082879863.1">
    <property type="nucleotide sequence ID" value="NZ_LUUG01000139.1"/>
</dbReference>
<dbReference type="InterPro" id="IPR013783">
    <property type="entry name" value="Ig-like_fold"/>
</dbReference>
<dbReference type="PANTHER" id="PTHR43806:SF11">
    <property type="entry name" value="CEREVISIN-RELATED"/>
    <property type="match status" value="1"/>
</dbReference>
<dbReference type="PIRSF" id="PIRSF037901">
    <property type="entry name" value="Subtilisin_rel_Nmul_A1891"/>
    <property type="match status" value="1"/>
</dbReference>
<keyword evidence="4 6" id="KW-0720">Serine protease</keyword>
<dbReference type="PRINTS" id="PR00723">
    <property type="entry name" value="SUBTILISIN"/>
</dbReference>
<dbReference type="InterPro" id="IPR017315">
    <property type="entry name" value="Pep_S8A_subtilisin_pbac-2"/>
</dbReference>
<evidence type="ECO:0000256" key="4">
    <source>
        <dbReference type="ARBA" id="ARBA00022825"/>
    </source>
</evidence>
<dbReference type="EMBL" id="LUUG01000139">
    <property type="protein sequence ID" value="OAH95904.1"/>
    <property type="molecule type" value="Genomic_DNA"/>
</dbReference>
<dbReference type="PROSITE" id="PS00136">
    <property type="entry name" value="SUBTILASE_ASP"/>
    <property type="match status" value="1"/>
</dbReference>
<dbReference type="GO" id="GO:0004252">
    <property type="term" value="F:serine-type endopeptidase activity"/>
    <property type="evidence" value="ECO:0007669"/>
    <property type="project" value="UniProtKB-UniRule"/>
</dbReference>
<dbReference type="InterPro" id="IPR050131">
    <property type="entry name" value="Peptidase_S8_subtilisin-like"/>
</dbReference>
<dbReference type="SUPFAM" id="SSF52743">
    <property type="entry name" value="Subtilisin-like"/>
    <property type="match status" value="1"/>
</dbReference>
<dbReference type="InterPro" id="IPR023828">
    <property type="entry name" value="Peptidase_S8_Ser-AS"/>
</dbReference>
<feature type="active site" description="Charge relay system" evidence="5 6">
    <location>
        <position position="148"/>
    </location>
</feature>
<gene>
    <name evidence="9" type="ORF">A1332_05130</name>
</gene>
<evidence type="ECO:0000313" key="10">
    <source>
        <dbReference type="Proteomes" id="UP000078090"/>
    </source>
</evidence>
<feature type="active site" description="Charge relay system" evidence="5 6">
    <location>
        <position position="333"/>
    </location>
</feature>
<evidence type="ECO:0000259" key="8">
    <source>
        <dbReference type="Pfam" id="PF00082"/>
    </source>
</evidence>
<accession>A0A177LS86</accession>
<dbReference type="Pfam" id="PF17957">
    <property type="entry name" value="Big_7"/>
    <property type="match status" value="2"/>
</dbReference>
<organism evidence="9 10">
    <name type="scientific">Methylomonas methanica</name>
    <dbReference type="NCBI Taxonomy" id="421"/>
    <lineage>
        <taxon>Bacteria</taxon>
        <taxon>Pseudomonadati</taxon>
        <taxon>Pseudomonadota</taxon>
        <taxon>Gammaproteobacteria</taxon>
        <taxon>Methylococcales</taxon>
        <taxon>Methylococcaceae</taxon>
        <taxon>Methylomonas</taxon>
    </lineage>
</organism>
<proteinExistence type="inferred from homology"/>
<dbReference type="PROSITE" id="PS00137">
    <property type="entry name" value="SUBTILASE_HIS"/>
    <property type="match status" value="1"/>
</dbReference>
<name>A0A177LS86_METMH</name>
<keyword evidence="2 6" id="KW-0645">Protease</keyword>
<dbReference type="PROSITE" id="PS00138">
    <property type="entry name" value="SUBTILASE_SER"/>
    <property type="match status" value="1"/>
</dbReference>
<dbReference type="PANTHER" id="PTHR43806">
    <property type="entry name" value="PEPTIDASE S8"/>
    <property type="match status" value="1"/>
</dbReference>
<comment type="similarity">
    <text evidence="1 6 7">Belongs to the peptidase S8 family.</text>
</comment>
<protein>
    <submittedName>
        <fullName evidence="9">Peptidase S8</fullName>
    </submittedName>
</protein>
<evidence type="ECO:0000256" key="2">
    <source>
        <dbReference type="ARBA" id="ARBA00022670"/>
    </source>
</evidence>
<dbReference type="Proteomes" id="UP000078090">
    <property type="component" value="Unassembled WGS sequence"/>
</dbReference>
<feature type="active site" description="Charge relay system" evidence="5 6">
    <location>
        <position position="181"/>
    </location>
</feature>
<feature type="domain" description="Peptidase S8/S53" evidence="8">
    <location>
        <begin position="140"/>
        <end position="381"/>
    </location>
</feature>
<dbReference type="InterPro" id="IPR000209">
    <property type="entry name" value="Peptidase_S8/S53_dom"/>
</dbReference>
<evidence type="ECO:0000256" key="5">
    <source>
        <dbReference type="PIRSR" id="PIRSR615500-1"/>
    </source>
</evidence>
<dbReference type="InterPro" id="IPR036852">
    <property type="entry name" value="Peptidase_S8/S53_dom_sf"/>
</dbReference>
<reference evidence="9 10" key="1">
    <citation type="submission" date="2016-03" db="EMBL/GenBank/DDBJ databases">
        <authorList>
            <person name="Ploux O."/>
        </authorList>
    </citation>
    <scope>NUCLEOTIDE SEQUENCE [LARGE SCALE GENOMIC DNA]</scope>
    <source>
        <strain evidence="9 10">R-45363</strain>
    </source>
</reference>
<dbReference type="GO" id="GO:0006508">
    <property type="term" value="P:proteolysis"/>
    <property type="evidence" value="ECO:0007669"/>
    <property type="project" value="UniProtKB-KW"/>
</dbReference>
<dbReference type="InterPro" id="IPR015500">
    <property type="entry name" value="Peptidase_S8_subtilisin-rel"/>
</dbReference>
<evidence type="ECO:0000256" key="1">
    <source>
        <dbReference type="ARBA" id="ARBA00011073"/>
    </source>
</evidence>
<dbReference type="PROSITE" id="PS51892">
    <property type="entry name" value="SUBTILASE"/>
    <property type="match status" value="1"/>
</dbReference>
<sequence>MLRVKDIVVVSLFSLPIGFAYGQALPNTVANLPAGKAWKSGQILVQPKAGLPDAEFKKILRFNGSGIAEKIGSSAIHIISVPEHAETAVVRALSKNPHIEFAELDMAMPLSAVPNDPQFANAWHLSKIQSPSAWDVSKADGITIAILDSGVDGSHPDLAAHMVPGWNAVDSGSITTDINGHGTAVAGAAAAVTNNASGVAGVAWNAKIMPIRITNDAGGYAYWSDVARGLNWAADNGADVANLSYAASDSATVISAAQYMRSKGGLVLVAAGNAGTDPGLADSVNLIAVSATDANDVKASFSNYGKYIDIAAPGVSIPTTNNGGTYAAWYGTSLATPVAAGVVALIQAANPKLTPDNVEKILKSSADKVTGVSFDPNYGYGRVNAANAIKAAINTVSLDTQAPATAVLSPIAGAVVSGLVSVAVAASDNVAVNQVSLFANGKLVGTDGVAPYQFSWDTSSLANGNVTLTAGAIDSAGNTGSSAVVTVSVQNQNATGGSTGNTTSADLIAPTVNISNPLNGTKVSGLVAVSVSAKDNVAVAKVQIYIDTKLVASTTGSSLSYSWNAKKTSAGNHSIKVIATDTSGNSGTASIQVTK</sequence>
<evidence type="ECO:0000313" key="9">
    <source>
        <dbReference type="EMBL" id="OAH95904.1"/>
    </source>
</evidence>
<comment type="caution">
    <text evidence="9">The sequence shown here is derived from an EMBL/GenBank/DDBJ whole genome shotgun (WGS) entry which is preliminary data.</text>
</comment>
<dbReference type="Pfam" id="PF00082">
    <property type="entry name" value="Peptidase_S8"/>
    <property type="match status" value="1"/>
</dbReference>
<dbReference type="Gene3D" id="2.60.40.10">
    <property type="entry name" value="Immunoglobulins"/>
    <property type="match status" value="2"/>
</dbReference>
<dbReference type="Gene3D" id="3.40.50.200">
    <property type="entry name" value="Peptidase S8/S53 domain"/>
    <property type="match status" value="1"/>
</dbReference>